<gene>
    <name evidence="12 15" type="primary">folD</name>
    <name evidence="15" type="ORF">EFQ99_06515</name>
</gene>
<dbReference type="SUPFAM" id="SSF53223">
    <property type="entry name" value="Aminoacid dehydrogenase-like, N-terminal domain"/>
    <property type="match status" value="1"/>
</dbReference>
<dbReference type="Gene3D" id="3.40.50.720">
    <property type="entry name" value="NAD(P)-binding Rossmann-like Domain"/>
    <property type="match status" value="1"/>
</dbReference>
<dbReference type="OrthoDB" id="9803580at2"/>
<evidence type="ECO:0000256" key="4">
    <source>
        <dbReference type="ARBA" id="ARBA00022605"/>
    </source>
</evidence>
<dbReference type="NCBIfam" id="NF010783">
    <property type="entry name" value="PRK14186.1"/>
    <property type="match status" value="1"/>
</dbReference>
<dbReference type="GO" id="GO:0000105">
    <property type="term" value="P:L-histidine biosynthetic process"/>
    <property type="evidence" value="ECO:0007669"/>
    <property type="project" value="UniProtKB-KW"/>
</dbReference>
<evidence type="ECO:0000256" key="7">
    <source>
        <dbReference type="ARBA" id="ARBA00022857"/>
    </source>
</evidence>
<dbReference type="InterPro" id="IPR000672">
    <property type="entry name" value="THF_DH/CycHdrlase"/>
</dbReference>
<dbReference type="SUPFAM" id="SSF51735">
    <property type="entry name" value="NAD(P)-binding Rossmann-fold domains"/>
    <property type="match status" value="1"/>
</dbReference>
<comment type="function">
    <text evidence="12">Catalyzes the oxidation of 5,10-methylenetetrahydrofolate to 5,10-methenyltetrahydrofolate and then the hydrolysis of 5,10-methenyltetrahydrofolate to 10-formyltetrahydrofolate.</text>
</comment>
<feature type="binding site" evidence="12">
    <location>
        <begin position="168"/>
        <end position="170"/>
    </location>
    <ligand>
        <name>NADP(+)</name>
        <dbReference type="ChEBI" id="CHEBI:58349"/>
    </ligand>
</feature>
<dbReference type="InterPro" id="IPR036291">
    <property type="entry name" value="NAD(P)-bd_dom_sf"/>
</dbReference>
<evidence type="ECO:0000256" key="11">
    <source>
        <dbReference type="ARBA" id="ARBA00023268"/>
    </source>
</evidence>
<reference evidence="16" key="1">
    <citation type="submission" date="2018-11" db="EMBL/GenBank/DDBJ databases">
        <title>Rhizobium chutanense sp. nov., isolated from root nodules of Phaseolus vulgaris in China.</title>
        <authorList>
            <person name="Huo Y."/>
        </authorList>
    </citation>
    <scope>NUCLEOTIDE SEQUENCE [LARGE SCALE GENOMIC DNA]</scope>
    <source>
        <strain evidence="16">CCBAU 65647</strain>
    </source>
</reference>
<evidence type="ECO:0000313" key="16">
    <source>
        <dbReference type="Proteomes" id="UP000278823"/>
    </source>
</evidence>
<comment type="subunit">
    <text evidence="2 12">Homodimer.</text>
</comment>
<dbReference type="FunFam" id="3.40.50.10860:FF:000005">
    <property type="entry name" value="C-1-tetrahydrofolate synthase, cytoplasmic, putative"/>
    <property type="match status" value="1"/>
</dbReference>
<keyword evidence="11 12" id="KW-0511">Multifunctional enzyme</keyword>
<dbReference type="HAMAP" id="MF_01576">
    <property type="entry name" value="THF_DHG_CYH"/>
    <property type="match status" value="1"/>
</dbReference>
<dbReference type="CDD" id="cd01080">
    <property type="entry name" value="NAD_bind_m-THF_DH_Cyclohyd"/>
    <property type="match status" value="1"/>
</dbReference>
<dbReference type="InterPro" id="IPR020867">
    <property type="entry name" value="THF_DH/CycHdrlase_CS"/>
</dbReference>
<keyword evidence="6 12" id="KW-0378">Hydrolase</keyword>
<dbReference type="GO" id="GO:0004488">
    <property type="term" value="F:methylenetetrahydrofolate dehydrogenase (NADP+) activity"/>
    <property type="evidence" value="ECO:0007669"/>
    <property type="project" value="UniProtKB-UniRule"/>
</dbReference>
<comment type="catalytic activity">
    <reaction evidence="12">
        <text>(6R)-5,10-methylene-5,6,7,8-tetrahydrofolate + NADP(+) = (6R)-5,10-methenyltetrahydrofolate + NADPH</text>
        <dbReference type="Rhea" id="RHEA:22812"/>
        <dbReference type="ChEBI" id="CHEBI:15636"/>
        <dbReference type="ChEBI" id="CHEBI:57455"/>
        <dbReference type="ChEBI" id="CHEBI:57783"/>
        <dbReference type="ChEBI" id="CHEBI:58349"/>
        <dbReference type="EC" id="1.5.1.5"/>
    </reaction>
</comment>
<feature type="domain" description="Tetrahydrofolate dehydrogenase/cyclohydrolase NAD(P)-binding" evidence="14">
    <location>
        <begin position="141"/>
        <end position="290"/>
    </location>
</feature>
<sequence length="299" mass="30921">MTTVIDGKNVAASVIQTVKAATAALEKTSGVTPGLAVIIVGDDPASHAYVGSKSRMAKECGFKSVQHTLPVDTKQEELASLVASLNADPSIHGILVQLPLPKPLDSEPIIQSILPEKDVDGLSTVNAGKLAIGDLKTGLVSCTPAGAMVFVRRTHGEDLSGLNAVVIGRSNLFGKPMAQLLLNANATVTIAHSRTKNLAEVCRNADILVAAVGRPEMVKADWVKPGATVIDVGINRIPAPERGEGKTRLVGDVAFAEVSKVASTITPVPGGVGPMTIAMLMANTVIAAHRTAGQTPPQF</sequence>
<comment type="caution">
    <text evidence="15">The sequence shown here is derived from an EMBL/GenBank/DDBJ whole genome shotgun (WGS) entry which is preliminary data.</text>
</comment>
<evidence type="ECO:0000256" key="1">
    <source>
        <dbReference type="ARBA" id="ARBA00004777"/>
    </source>
</evidence>
<name>A0A432PNE7_9HYPH</name>
<evidence type="ECO:0000256" key="5">
    <source>
        <dbReference type="ARBA" id="ARBA00022755"/>
    </source>
</evidence>
<keyword evidence="10 12" id="KW-0486">Methionine biosynthesis</keyword>
<comment type="pathway">
    <text evidence="1 12">One-carbon metabolism; tetrahydrofolate interconversion.</text>
</comment>
<dbReference type="FunFam" id="3.40.50.720:FF:000006">
    <property type="entry name" value="Bifunctional protein FolD"/>
    <property type="match status" value="1"/>
</dbReference>
<dbReference type="Pfam" id="PF02882">
    <property type="entry name" value="THF_DHG_CYH_C"/>
    <property type="match status" value="1"/>
</dbReference>
<dbReference type="InterPro" id="IPR020630">
    <property type="entry name" value="THF_DH/CycHdrlase_cat_dom"/>
</dbReference>
<dbReference type="EC" id="1.5.1.5" evidence="12"/>
<dbReference type="EMBL" id="RJTH01000002">
    <property type="protein sequence ID" value="RUM25944.1"/>
    <property type="molecule type" value="Genomic_DNA"/>
</dbReference>
<evidence type="ECO:0000256" key="6">
    <source>
        <dbReference type="ARBA" id="ARBA00022801"/>
    </source>
</evidence>
<evidence type="ECO:0000256" key="12">
    <source>
        <dbReference type="HAMAP-Rule" id="MF_01576"/>
    </source>
</evidence>
<dbReference type="AlphaFoldDB" id="A0A432PNE7"/>
<feature type="binding site" evidence="12">
    <location>
        <position position="234"/>
    </location>
    <ligand>
        <name>NADP(+)</name>
        <dbReference type="ChEBI" id="CHEBI:58349"/>
    </ligand>
</feature>
<evidence type="ECO:0000259" key="13">
    <source>
        <dbReference type="Pfam" id="PF00763"/>
    </source>
</evidence>
<keyword evidence="3 12" id="KW-0554">One-carbon metabolism</keyword>
<dbReference type="Proteomes" id="UP000278823">
    <property type="component" value="Unassembled WGS sequence"/>
</dbReference>
<keyword evidence="4 12" id="KW-0028">Amino-acid biosynthesis</keyword>
<comment type="similarity">
    <text evidence="12">Belongs to the tetrahydrofolate dehydrogenase/cyclohydrolase family.</text>
</comment>
<dbReference type="PRINTS" id="PR00085">
    <property type="entry name" value="THFDHDRGNASE"/>
</dbReference>
<evidence type="ECO:0000256" key="3">
    <source>
        <dbReference type="ARBA" id="ARBA00022563"/>
    </source>
</evidence>
<organism evidence="15 16">
    <name type="scientific">Rhizobium vallis</name>
    <dbReference type="NCBI Taxonomy" id="634290"/>
    <lineage>
        <taxon>Bacteria</taxon>
        <taxon>Pseudomonadati</taxon>
        <taxon>Pseudomonadota</taxon>
        <taxon>Alphaproteobacteria</taxon>
        <taxon>Hyphomicrobiales</taxon>
        <taxon>Rhizobiaceae</taxon>
        <taxon>Rhizobium/Agrobacterium group</taxon>
        <taxon>Rhizobium</taxon>
    </lineage>
</organism>
<keyword evidence="7 12" id="KW-0521">NADP</keyword>
<dbReference type="InterPro" id="IPR046346">
    <property type="entry name" value="Aminoacid_DH-like_N_sf"/>
</dbReference>
<keyword evidence="9 12" id="KW-0368">Histidine biosynthesis</keyword>
<evidence type="ECO:0000256" key="10">
    <source>
        <dbReference type="ARBA" id="ARBA00023167"/>
    </source>
</evidence>
<dbReference type="GO" id="GO:0006164">
    <property type="term" value="P:purine nucleotide biosynthetic process"/>
    <property type="evidence" value="ECO:0007669"/>
    <property type="project" value="UniProtKB-KW"/>
</dbReference>
<dbReference type="GO" id="GO:0005829">
    <property type="term" value="C:cytosol"/>
    <property type="evidence" value="ECO:0007669"/>
    <property type="project" value="TreeGrafter"/>
</dbReference>
<dbReference type="Pfam" id="PF00763">
    <property type="entry name" value="THF_DHG_CYH"/>
    <property type="match status" value="1"/>
</dbReference>
<evidence type="ECO:0000259" key="14">
    <source>
        <dbReference type="Pfam" id="PF02882"/>
    </source>
</evidence>
<dbReference type="PANTHER" id="PTHR48099:SF5">
    <property type="entry name" value="C-1-TETRAHYDROFOLATE SYNTHASE, CYTOPLASMIC"/>
    <property type="match status" value="1"/>
</dbReference>
<dbReference type="InterPro" id="IPR020631">
    <property type="entry name" value="THF_DH/CycHdrlase_NAD-bd_dom"/>
</dbReference>
<keyword evidence="5 12" id="KW-0658">Purine biosynthesis</keyword>
<comment type="caution">
    <text evidence="12">Lacks conserved residue(s) required for the propagation of feature annotation.</text>
</comment>
<keyword evidence="16" id="KW-1185">Reference proteome</keyword>
<evidence type="ECO:0000256" key="8">
    <source>
        <dbReference type="ARBA" id="ARBA00023002"/>
    </source>
</evidence>
<dbReference type="PANTHER" id="PTHR48099">
    <property type="entry name" value="C-1-TETRAHYDROFOLATE SYNTHASE, CYTOPLASMIC-RELATED"/>
    <property type="match status" value="1"/>
</dbReference>
<evidence type="ECO:0000313" key="15">
    <source>
        <dbReference type="EMBL" id="RUM25944.1"/>
    </source>
</evidence>
<dbReference type="PROSITE" id="PS00767">
    <property type="entry name" value="THF_DHG_CYH_2"/>
    <property type="match status" value="1"/>
</dbReference>
<dbReference type="GO" id="GO:0009086">
    <property type="term" value="P:methionine biosynthetic process"/>
    <property type="evidence" value="ECO:0007669"/>
    <property type="project" value="UniProtKB-KW"/>
</dbReference>
<dbReference type="Gene3D" id="3.40.50.10860">
    <property type="entry name" value="Leucine Dehydrogenase, chain A, domain 1"/>
    <property type="match status" value="1"/>
</dbReference>
<dbReference type="EC" id="3.5.4.9" evidence="12"/>
<dbReference type="RefSeq" id="WP_126919964.1">
    <property type="nucleotide sequence ID" value="NZ_ML133687.1"/>
</dbReference>
<proteinExistence type="inferred from homology"/>
<keyword evidence="8 12" id="KW-0560">Oxidoreductase</keyword>
<dbReference type="UniPathway" id="UPA00193"/>
<feature type="domain" description="Tetrahydrofolate dehydrogenase/cyclohydrolase catalytic" evidence="13">
    <location>
        <begin position="5"/>
        <end position="120"/>
    </location>
</feature>
<dbReference type="GO" id="GO:0035999">
    <property type="term" value="P:tetrahydrofolate interconversion"/>
    <property type="evidence" value="ECO:0007669"/>
    <property type="project" value="UniProtKB-UniRule"/>
</dbReference>
<dbReference type="GO" id="GO:0004477">
    <property type="term" value="F:methenyltetrahydrofolate cyclohydrolase activity"/>
    <property type="evidence" value="ECO:0007669"/>
    <property type="project" value="UniProtKB-UniRule"/>
</dbReference>
<comment type="catalytic activity">
    <reaction evidence="12">
        <text>(6R)-5,10-methenyltetrahydrofolate + H2O = (6R)-10-formyltetrahydrofolate + H(+)</text>
        <dbReference type="Rhea" id="RHEA:23700"/>
        <dbReference type="ChEBI" id="CHEBI:15377"/>
        <dbReference type="ChEBI" id="CHEBI:15378"/>
        <dbReference type="ChEBI" id="CHEBI:57455"/>
        <dbReference type="ChEBI" id="CHEBI:195366"/>
        <dbReference type="EC" id="3.5.4.9"/>
    </reaction>
</comment>
<protein>
    <recommendedName>
        <fullName evidence="12">Bifunctional protein FolD</fullName>
    </recommendedName>
    <domain>
        <recommendedName>
            <fullName evidence="12">Methylenetetrahydrofolate dehydrogenase</fullName>
            <ecNumber evidence="12">1.5.1.5</ecNumber>
        </recommendedName>
    </domain>
    <domain>
        <recommendedName>
            <fullName evidence="12">Methenyltetrahydrofolate cyclohydrolase</fullName>
            <ecNumber evidence="12">3.5.4.9</ecNumber>
        </recommendedName>
    </domain>
</protein>
<evidence type="ECO:0000256" key="9">
    <source>
        <dbReference type="ARBA" id="ARBA00023102"/>
    </source>
</evidence>
<evidence type="ECO:0000256" key="2">
    <source>
        <dbReference type="ARBA" id="ARBA00011738"/>
    </source>
</evidence>
<dbReference type="NCBIfam" id="NF010785">
    <property type="entry name" value="PRK14188.1"/>
    <property type="match status" value="1"/>
</dbReference>
<accession>A0A432PNE7</accession>